<name>A0A0M9W9J3_9EURO</name>
<gene>
    <name evidence="1" type="ORF">ACN38_g12826</name>
</gene>
<organism evidence="1 2">
    <name type="scientific">Penicillium nordicum</name>
    <dbReference type="NCBI Taxonomy" id="229535"/>
    <lineage>
        <taxon>Eukaryota</taxon>
        <taxon>Fungi</taxon>
        <taxon>Dikarya</taxon>
        <taxon>Ascomycota</taxon>
        <taxon>Pezizomycotina</taxon>
        <taxon>Eurotiomycetes</taxon>
        <taxon>Eurotiomycetidae</taxon>
        <taxon>Eurotiales</taxon>
        <taxon>Aspergillaceae</taxon>
        <taxon>Penicillium</taxon>
    </lineage>
</organism>
<protein>
    <submittedName>
        <fullName evidence="1">Uncharacterized protein</fullName>
    </submittedName>
</protein>
<proteinExistence type="predicted"/>
<dbReference type="Proteomes" id="UP000037696">
    <property type="component" value="Unassembled WGS sequence"/>
</dbReference>
<dbReference type="EMBL" id="LHQQ01000458">
    <property type="protein sequence ID" value="KOS36432.1"/>
    <property type="molecule type" value="Genomic_DNA"/>
</dbReference>
<reference evidence="1 2" key="1">
    <citation type="submission" date="2015-08" db="EMBL/GenBank/DDBJ databases">
        <title>Genome sequencing of Penicillium nordicum.</title>
        <authorList>
            <person name="Nguyen H.D."/>
            <person name="Seifert K.A."/>
        </authorList>
    </citation>
    <scope>NUCLEOTIDE SEQUENCE [LARGE SCALE GENOMIC DNA]</scope>
    <source>
        <strain evidence="1 2">DAOMC 185683</strain>
    </source>
</reference>
<accession>A0A0M9W9J3</accession>
<sequence>MDYDKIVSNPQATRYVVNFMHRTGLLQQFQHVKIEEDDDDDEPIGLAAMELGVEDDGGGFTERERERERSKRKVREEWADSTLYNRHLYILSGRDPARRLASSSCFSWMKRLHSHTQLVRLQQVN</sequence>
<dbReference type="AlphaFoldDB" id="A0A0M9W9J3"/>
<evidence type="ECO:0000313" key="1">
    <source>
        <dbReference type="EMBL" id="KOS36432.1"/>
    </source>
</evidence>
<keyword evidence="2" id="KW-1185">Reference proteome</keyword>
<evidence type="ECO:0000313" key="2">
    <source>
        <dbReference type="Proteomes" id="UP000037696"/>
    </source>
</evidence>
<dbReference type="OrthoDB" id="4368687at2759"/>
<comment type="caution">
    <text evidence="1">The sequence shown here is derived from an EMBL/GenBank/DDBJ whole genome shotgun (WGS) entry which is preliminary data.</text>
</comment>